<dbReference type="HAMAP" id="MF_01965">
    <property type="entry name" value="NADHX_dehydratase"/>
    <property type="match status" value="1"/>
</dbReference>
<gene>
    <name evidence="9" type="ORF">T310_0042</name>
</gene>
<feature type="binding site" evidence="7">
    <location>
        <begin position="199"/>
        <end position="205"/>
    </location>
    <ligand>
        <name>(6S)-NADPHX</name>
        <dbReference type="ChEBI" id="CHEBI:64076"/>
    </ligand>
</feature>
<dbReference type="GO" id="GO:0005737">
    <property type="term" value="C:cytoplasm"/>
    <property type="evidence" value="ECO:0007669"/>
    <property type="project" value="UniProtKB-SubCell"/>
</dbReference>
<feature type="binding site" evidence="7">
    <location>
        <position position="146"/>
    </location>
    <ligand>
        <name>(6S)-NADPHX</name>
        <dbReference type="ChEBI" id="CHEBI:64076"/>
    </ligand>
</feature>
<comment type="similarity">
    <text evidence="7">Belongs to the NnrD/CARKD family.</text>
</comment>
<dbReference type="EMBL" id="LASV01000006">
    <property type="protein sequence ID" value="KKA25912.1"/>
    <property type="molecule type" value="Genomic_DNA"/>
</dbReference>
<comment type="function">
    <text evidence="7">Catalyzes the dehydration of the S-form of NAD(P)HX at the expense of ATP, which is converted to ADP. Together with NAD(P)HX epimerase, which catalyzes the epimerization of the S- and R-forms, the enzyme allows the repair of both epimers of NAD(P)HX, a damaged form of NAD(P)H that is a result of enzymatic or heat-dependent hydration.</text>
</comment>
<organism evidence="9 10">
    <name type="scientific">Rasamsonia emersonii (strain ATCC 16479 / CBS 393.64 / IMI 116815)</name>
    <dbReference type="NCBI Taxonomy" id="1408163"/>
    <lineage>
        <taxon>Eukaryota</taxon>
        <taxon>Fungi</taxon>
        <taxon>Dikarya</taxon>
        <taxon>Ascomycota</taxon>
        <taxon>Pezizomycotina</taxon>
        <taxon>Eurotiomycetes</taxon>
        <taxon>Eurotiomycetidae</taxon>
        <taxon>Eurotiales</taxon>
        <taxon>Trichocomaceae</taxon>
        <taxon>Rasamsonia</taxon>
    </lineage>
</organism>
<dbReference type="AlphaFoldDB" id="A0A0F4Z5Y0"/>
<dbReference type="GO" id="GO:0047453">
    <property type="term" value="F:ATP-dependent NAD(P)H-hydrate dehydratase activity"/>
    <property type="evidence" value="ECO:0007669"/>
    <property type="project" value="UniProtKB-UniRule"/>
</dbReference>
<dbReference type="CDD" id="cd01171">
    <property type="entry name" value="YXKO-related"/>
    <property type="match status" value="1"/>
</dbReference>
<dbReference type="PROSITE" id="PS01050">
    <property type="entry name" value="YJEF_C_2"/>
    <property type="match status" value="1"/>
</dbReference>
<keyword evidence="3" id="KW-0521">NADP</keyword>
<accession>A0A0F4Z5Y0</accession>
<dbReference type="GO" id="GO:0110051">
    <property type="term" value="P:metabolite repair"/>
    <property type="evidence" value="ECO:0007669"/>
    <property type="project" value="TreeGrafter"/>
</dbReference>
<keyword evidence="5 7" id="KW-0456">Lyase</keyword>
<evidence type="ECO:0000313" key="10">
    <source>
        <dbReference type="Proteomes" id="UP000053958"/>
    </source>
</evidence>
<feature type="binding site" evidence="7">
    <location>
        <position position="287"/>
    </location>
    <ligand>
        <name>(6S)-NADPHX</name>
        <dbReference type="ChEBI" id="CHEBI:64076"/>
    </ligand>
</feature>
<evidence type="ECO:0000256" key="7">
    <source>
        <dbReference type="HAMAP-Rule" id="MF_03157"/>
    </source>
</evidence>
<keyword evidence="4 7" id="KW-0520">NAD</keyword>
<dbReference type="InterPro" id="IPR029056">
    <property type="entry name" value="Ribokinase-like"/>
</dbReference>
<comment type="cofactor">
    <cofactor evidence="7">
        <name>Mg(2+)</name>
        <dbReference type="ChEBI" id="CHEBI:18420"/>
    </cofactor>
</comment>
<comment type="subcellular location">
    <subcellularLocation>
        <location evidence="7">Cytoplasm</location>
    </subcellularLocation>
</comment>
<dbReference type="InterPro" id="IPR000631">
    <property type="entry name" value="CARKD"/>
</dbReference>
<proteinExistence type="inferred from homology"/>
<dbReference type="OrthoDB" id="8110916at2759"/>
<evidence type="ECO:0000256" key="4">
    <source>
        <dbReference type="ARBA" id="ARBA00023027"/>
    </source>
</evidence>
<dbReference type="Pfam" id="PF01256">
    <property type="entry name" value="Carb_kinase"/>
    <property type="match status" value="1"/>
</dbReference>
<evidence type="ECO:0000256" key="2">
    <source>
        <dbReference type="ARBA" id="ARBA00022840"/>
    </source>
</evidence>
<evidence type="ECO:0000313" key="9">
    <source>
        <dbReference type="EMBL" id="KKA25912.1"/>
    </source>
</evidence>
<dbReference type="Gene3D" id="3.40.1190.20">
    <property type="match status" value="1"/>
</dbReference>
<feature type="binding site" evidence="7">
    <location>
        <begin position="258"/>
        <end position="262"/>
    </location>
    <ligand>
        <name>ATP</name>
        <dbReference type="ChEBI" id="CHEBI:30616"/>
    </ligand>
</feature>
<keyword evidence="1 7" id="KW-0547">Nucleotide-binding</keyword>
<dbReference type="InterPro" id="IPR017953">
    <property type="entry name" value="Carbohydrate_kinase_pred_CS"/>
</dbReference>
<dbReference type="GeneID" id="25312106"/>
<evidence type="ECO:0000256" key="1">
    <source>
        <dbReference type="ARBA" id="ARBA00022741"/>
    </source>
</evidence>
<dbReference type="PROSITE" id="PS51383">
    <property type="entry name" value="YJEF_C_3"/>
    <property type="match status" value="1"/>
</dbReference>
<feature type="binding site" evidence="7">
    <location>
        <begin position="277"/>
        <end position="286"/>
    </location>
    <ligand>
        <name>ATP</name>
        <dbReference type="ChEBI" id="CHEBI:30616"/>
    </ligand>
</feature>
<comment type="catalytic activity">
    <reaction evidence="7">
        <text>(6S)-NADHX + ATP = ADP + phosphate + NADH + H(+)</text>
        <dbReference type="Rhea" id="RHEA:19017"/>
        <dbReference type="ChEBI" id="CHEBI:15378"/>
        <dbReference type="ChEBI" id="CHEBI:30616"/>
        <dbReference type="ChEBI" id="CHEBI:43474"/>
        <dbReference type="ChEBI" id="CHEBI:57945"/>
        <dbReference type="ChEBI" id="CHEBI:64074"/>
        <dbReference type="ChEBI" id="CHEBI:456216"/>
        <dbReference type="EC" id="4.2.1.93"/>
    </reaction>
</comment>
<evidence type="ECO:0000259" key="8">
    <source>
        <dbReference type="PROSITE" id="PS51383"/>
    </source>
</evidence>
<keyword evidence="7" id="KW-0963">Cytoplasm</keyword>
<sequence length="393" mass="42146">MEPIHISTSSKKLLARARAIVPPMLEKFHKGQLGRVAVIGGSADYTGAPYFSAIASARLGMSYGLHSVWQYFIGLRVLLTEIDRSHVICEKSAASVIKSYSPNLMVHPILPSSATVPNPGSIDPPALAKPIIGMFSRLHVLVIGPGLGRDGVTQRVVEEIMKEARSRSLPFVLDADALLLVTEKPDLVKGYKECILTPNVVEFSRLAKALGIEVPSQADVQKGGQAGQQLSEDEKTSKASEACEKLAQALGGVTIIQKGPRDIISNGVTSLVSDIPGGLKRSGGQGDTLTGCLGTFLAWRSAYHEGVWDTGEKANDKIAQSKEEVRAELEDPSKKMSPTTTLLLVAYAGSSLTRDCSRRAFKAKGRSMQASDLTDEVHESFLSLIGEPEESKL</sequence>
<dbReference type="EC" id="4.2.1.93" evidence="7"/>
<dbReference type="RefSeq" id="XP_013332524.1">
    <property type="nucleotide sequence ID" value="XM_013477070.1"/>
</dbReference>
<comment type="caution">
    <text evidence="9">The sequence shown here is derived from an EMBL/GenBank/DDBJ whole genome shotgun (WGS) entry which is preliminary data.</text>
</comment>
<dbReference type="Proteomes" id="UP000053958">
    <property type="component" value="Unassembled WGS sequence"/>
</dbReference>
<dbReference type="PANTHER" id="PTHR12592">
    <property type="entry name" value="ATP-DEPENDENT (S)-NAD(P)H-HYDRATE DEHYDRATASE FAMILY MEMBER"/>
    <property type="match status" value="1"/>
</dbReference>
<name>A0A0F4Z5Y0_RASE3</name>
<comment type="catalytic activity">
    <reaction evidence="6 7">
        <text>(6S)-NADPHX + ATP = ADP + phosphate + NADPH + H(+)</text>
        <dbReference type="Rhea" id="RHEA:32231"/>
        <dbReference type="ChEBI" id="CHEBI:15378"/>
        <dbReference type="ChEBI" id="CHEBI:30616"/>
        <dbReference type="ChEBI" id="CHEBI:43474"/>
        <dbReference type="ChEBI" id="CHEBI:57783"/>
        <dbReference type="ChEBI" id="CHEBI:64076"/>
        <dbReference type="ChEBI" id="CHEBI:456216"/>
        <dbReference type="EC" id="4.2.1.93"/>
    </reaction>
</comment>
<reference evidence="9 10" key="1">
    <citation type="submission" date="2015-04" db="EMBL/GenBank/DDBJ databases">
        <authorList>
            <person name="Heijne W.H."/>
            <person name="Fedorova N.D."/>
            <person name="Nierman W.C."/>
            <person name="Vollebregt A.W."/>
            <person name="Zhao Z."/>
            <person name="Wu L."/>
            <person name="Kumar M."/>
            <person name="Stam H."/>
            <person name="van den Berg M.A."/>
            <person name="Pel H.J."/>
        </authorList>
    </citation>
    <scope>NUCLEOTIDE SEQUENCE [LARGE SCALE GENOMIC DNA]</scope>
    <source>
        <strain evidence="9 10">CBS 393.64</strain>
    </source>
</reference>
<keyword evidence="7" id="KW-0597">Phosphoprotein</keyword>
<keyword evidence="10" id="KW-1185">Reference proteome</keyword>
<protein>
    <recommendedName>
        <fullName evidence="7">ATP-dependent (S)-NAD(P)H-hydrate dehydratase</fullName>
        <ecNumber evidence="7">4.2.1.93</ecNumber>
    </recommendedName>
    <alternativeName>
        <fullName evidence="7">ATP-dependent NAD(P)HX dehydratase</fullName>
    </alternativeName>
</protein>
<evidence type="ECO:0000256" key="6">
    <source>
        <dbReference type="ARBA" id="ARBA00047472"/>
    </source>
</evidence>
<dbReference type="STRING" id="1408163.A0A0F4Z5Y0"/>
<dbReference type="SUPFAM" id="SSF53613">
    <property type="entry name" value="Ribokinase-like"/>
    <property type="match status" value="1"/>
</dbReference>
<evidence type="ECO:0000256" key="3">
    <source>
        <dbReference type="ARBA" id="ARBA00022857"/>
    </source>
</evidence>
<keyword evidence="2 7" id="KW-0067">ATP-binding</keyword>
<dbReference type="PANTHER" id="PTHR12592:SF0">
    <property type="entry name" value="ATP-DEPENDENT (S)-NAD(P)H-HYDRATE DEHYDRATASE"/>
    <property type="match status" value="1"/>
</dbReference>
<feature type="domain" description="YjeF C-terminal" evidence="8">
    <location>
        <begin position="13"/>
        <end position="384"/>
    </location>
</feature>
<evidence type="ECO:0000256" key="5">
    <source>
        <dbReference type="ARBA" id="ARBA00023239"/>
    </source>
</evidence>
<dbReference type="GO" id="GO:0046496">
    <property type="term" value="P:nicotinamide nucleotide metabolic process"/>
    <property type="evidence" value="ECO:0007669"/>
    <property type="project" value="UniProtKB-UniRule"/>
</dbReference>
<dbReference type="GO" id="GO:0005524">
    <property type="term" value="F:ATP binding"/>
    <property type="evidence" value="ECO:0007669"/>
    <property type="project" value="UniProtKB-KW"/>
</dbReference>